<sequence>MPDINEKGRPIERGTQVGHWQMVDPTETDCLSYVKTTKKENRGLRPSRRFGRIPLRPLKVTISQWEVYDLDLVQQKLLNSMARAELSKAQHQLAFHTHDDKRREELKAFDDTKAGVKGLVDAGVTKIPRIFIDPPGYGDHHDYNENKLVLSGIDGADDDQK</sequence>
<dbReference type="AlphaFoldDB" id="A0AAP0HAZ7"/>
<protein>
    <submittedName>
        <fullName evidence="1">Uncharacterized protein</fullName>
    </submittedName>
</protein>
<comment type="caution">
    <text evidence="1">The sequence shown here is derived from an EMBL/GenBank/DDBJ whole genome shotgun (WGS) entry which is preliminary data.</text>
</comment>
<evidence type="ECO:0000313" key="1">
    <source>
        <dbReference type="EMBL" id="KAK9081598.1"/>
    </source>
</evidence>
<keyword evidence="2" id="KW-1185">Reference proteome</keyword>
<proteinExistence type="predicted"/>
<dbReference type="Proteomes" id="UP001420932">
    <property type="component" value="Unassembled WGS sequence"/>
</dbReference>
<organism evidence="1 2">
    <name type="scientific">Stephania yunnanensis</name>
    <dbReference type="NCBI Taxonomy" id="152371"/>
    <lineage>
        <taxon>Eukaryota</taxon>
        <taxon>Viridiplantae</taxon>
        <taxon>Streptophyta</taxon>
        <taxon>Embryophyta</taxon>
        <taxon>Tracheophyta</taxon>
        <taxon>Spermatophyta</taxon>
        <taxon>Magnoliopsida</taxon>
        <taxon>Ranunculales</taxon>
        <taxon>Menispermaceae</taxon>
        <taxon>Menispermoideae</taxon>
        <taxon>Cissampelideae</taxon>
        <taxon>Stephania</taxon>
    </lineage>
</organism>
<evidence type="ECO:0000313" key="2">
    <source>
        <dbReference type="Proteomes" id="UP001420932"/>
    </source>
</evidence>
<gene>
    <name evidence="1" type="ORF">Syun_031686</name>
</gene>
<reference evidence="1 2" key="1">
    <citation type="submission" date="2024-01" db="EMBL/GenBank/DDBJ databases">
        <title>Genome assemblies of Stephania.</title>
        <authorList>
            <person name="Yang L."/>
        </authorList>
    </citation>
    <scope>NUCLEOTIDE SEQUENCE [LARGE SCALE GENOMIC DNA]</scope>
    <source>
        <strain evidence="1">YNDBR</strain>
        <tissue evidence="1">Leaf</tissue>
    </source>
</reference>
<dbReference type="EMBL" id="JBBNAF010000052">
    <property type="protein sequence ID" value="KAK9081598.1"/>
    <property type="molecule type" value="Genomic_DNA"/>
</dbReference>
<accession>A0AAP0HAZ7</accession>
<name>A0AAP0HAZ7_9MAGN</name>